<dbReference type="GO" id="GO:0046872">
    <property type="term" value="F:metal ion binding"/>
    <property type="evidence" value="ECO:0007669"/>
    <property type="project" value="UniProtKB-KW"/>
</dbReference>
<evidence type="ECO:0000259" key="11">
    <source>
        <dbReference type="Pfam" id="PF09990"/>
    </source>
</evidence>
<feature type="transmembrane region" description="Helical" evidence="4">
    <location>
        <begin position="109"/>
        <end position="127"/>
    </location>
</feature>
<feature type="domain" description="DUF1588" evidence="7">
    <location>
        <begin position="1121"/>
        <end position="1218"/>
    </location>
</feature>
<organism evidence="13 14">
    <name type="scientific">Seonamhaeicola marinus</name>
    <dbReference type="NCBI Taxonomy" id="1912246"/>
    <lineage>
        <taxon>Bacteria</taxon>
        <taxon>Pseudomonadati</taxon>
        <taxon>Bacteroidota</taxon>
        <taxon>Flavobacteriia</taxon>
        <taxon>Flavobacteriales</taxon>
        <taxon>Flavobacteriaceae</taxon>
    </lineage>
</organism>
<feature type="domain" description="DUF1595" evidence="10">
    <location>
        <begin position="907"/>
        <end position="967"/>
    </location>
</feature>
<keyword evidence="4" id="KW-0812">Transmembrane</keyword>
<dbReference type="InterPro" id="IPR013043">
    <property type="entry name" value="DUF1595"/>
</dbReference>
<keyword evidence="3" id="KW-0408">Iron</keyword>
<name>A0A5D0HWZ5_9FLAO</name>
<feature type="domain" description="Cytochrome c" evidence="12">
    <location>
        <begin position="333"/>
        <end position="404"/>
    </location>
</feature>
<dbReference type="InterPro" id="IPR013039">
    <property type="entry name" value="DUF1588"/>
</dbReference>
<evidence type="ECO:0000259" key="9">
    <source>
        <dbReference type="Pfam" id="PF07635"/>
    </source>
</evidence>
<feature type="domain" description="DUF2231" evidence="11">
    <location>
        <begin position="38"/>
        <end position="163"/>
    </location>
</feature>
<dbReference type="RefSeq" id="WP_148543809.1">
    <property type="nucleotide sequence ID" value="NZ_VSDQ01000679.1"/>
</dbReference>
<dbReference type="InterPro" id="IPR013042">
    <property type="entry name" value="DUF1592"/>
</dbReference>
<feature type="domain" description="DUF1587" evidence="6">
    <location>
        <begin position="424"/>
        <end position="488"/>
    </location>
</feature>
<dbReference type="PANTHER" id="PTHR35889:SF3">
    <property type="entry name" value="F-BOX DOMAIN-CONTAINING PROTEIN"/>
    <property type="match status" value="1"/>
</dbReference>
<dbReference type="Gene3D" id="1.10.760.10">
    <property type="entry name" value="Cytochrome c-like domain"/>
    <property type="match status" value="1"/>
</dbReference>
<dbReference type="InterPro" id="IPR009056">
    <property type="entry name" value="Cyt_c-like_dom"/>
</dbReference>
<evidence type="ECO:0000259" key="8">
    <source>
        <dbReference type="Pfam" id="PF07631"/>
    </source>
</evidence>
<dbReference type="Pfam" id="PF13442">
    <property type="entry name" value="Cytochrome_CBB3"/>
    <property type="match status" value="1"/>
</dbReference>
<dbReference type="InterPro" id="IPR036909">
    <property type="entry name" value="Cyt_c-like_dom_sf"/>
</dbReference>
<evidence type="ECO:0000313" key="13">
    <source>
        <dbReference type="EMBL" id="TYA74657.1"/>
    </source>
</evidence>
<feature type="transmembrane region" description="Helical" evidence="4">
    <location>
        <begin position="139"/>
        <end position="158"/>
    </location>
</feature>
<dbReference type="Pfam" id="PF07637">
    <property type="entry name" value="PSD5"/>
    <property type="match status" value="1"/>
</dbReference>
<feature type="domain" description="DUF1585" evidence="5">
    <location>
        <begin position="1233"/>
        <end position="1307"/>
    </location>
</feature>
<comment type="caution">
    <text evidence="13">The sequence shown here is derived from an EMBL/GenBank/DDBJ whole genome shotgun (WGS) entry which is preliminary data.</text>
</comment>
<evidence type="ECO:0000256" key="4">
    <source>
        <dbReference type="SAM" id="Phobius"/>
    </source>
</evidence>
<reference evidence="13 14" key="1">
    <citation type="submission" date="2019-08" db="EMBL/GenBank/DDBJ databases">
        <title>Seonamhaeicola sediminis sp. nov., isolated from marine sediment.</title>
        <authorList>
            <person name="Cao W.R."/>
        </authorList>
    </citation>
    <scope>NUCLEOTIDE SEQUENCE [LARGE SCALE GENOMIC DNA]</scope>
    <source>
        <strain evidence="13 14">B011</strain>
    </source>
</reference>
<evidence type="ECO:0000259" key="6">
    <source>
        <dbReference type="Pfam" id="PF07626"/>
    </source>
</evidence>
<keyword evidence="4" id="KW-1133">Transmembrane helix</keyword>
<dbReference type="InterPro" id="IPR013036">
    <property type="entry name" value="DUF1587"/>
</dbReference>
<dbReference type="InterPro" id="IPR011429">
    <property type="entry name" value="Cyt_c_Planctomycete-type"/>
</dbReference>
<dbReference type="EMBL" id="VSDQ01000679">
    <property type="protein sequence ID" value="TYA74657.1"/>
    <property type="molecule type" value="Genomic_DNA"/>
</dbReference>
<feature type="domain" description="DUF1592" evidence="8">
    <location>
        <begin position="980"/>
        <end position="1102"/>
    </location>
</feature>
<evidence type="ECO:0000256" key="2">
    <source>
        <dbReference type="ARBA" id="ARBA00022723"/>
    </source>
</evidence>
<dbReference type="Pfam" id="PF07627">
    <property type="entry name" value="PSCyt3"/>
    <property type="match status" value="1"/>
</dbReference>
<keyword evidence="1" id="KW-0349">Heme</keyword>
<dbReference type="Pfam" id="PF07631">
    <property type="entry name" value="PSD4"/>
    <property type="match status" value="1"/>
</dbReference>
<dbReference type="OrthoDB" id="1524066at2"/>
<sequence>MRLTLSIAVVFTFILASLLMFPLNEGTTSDLIAYFGNFHPLVLHVPIGALIGVLVLEVVSLVSPKLNLENAGKVLLWFTAISFIPAAVFGFFLASSGGYNEETLAYHKWLGWITAFICVWLLVYRLWAFSKSKLHIQIYRGLLLLNVIVLSLAGHYGGTLTHGSGYLTKDMPKNMKAFFGIKESENDAIISEIKKLAKSETYSNALMFADSIHPIMDKNCFECHNNDKQKGDLRLDNIGWKFSNIDDVKKWQSVYTEIEEGNMPPEEKEPLSTADRERILKWINTSLNEINPELEKEVALIEEKEEAEELAIVSQFENTHKLSGEGLNYVNNIKPIINKYCVSCHGPKKQKGSVRLDRLNWDMVNGHDAERWHAALDMINSGEMPPKKKPQLSNHERRLVVDWITTGLDKAVKAKEGQTKTTIRRLTKAQYTNTLSQLLHLPINFGDVLPDDGKSKMGFTNNGDVLQMSTLHIDYYQKIAREALDKAIVKGDKPVSKKYKVTFGKNIGVNAPSAEFGGFQSAPVQSDNFIVDVIDENGKNIDTTDAIKKMIGIGMRGSASDRYSIEDDGMVLYSALPHKDVPPRSWQGPSPNLKVLIKNNYPRTGPFALRVKASKGHAIALREGLIELREDTPAKETENMMHLTALNATYGNKNLVEKDSLLMPVKVDGFSTANIDIIIPKDGFYQIDLVHPYVPTEDMPSFILRIGKFNKIQERLQLDESLKEREEIVTPVSLAYLRKGKYKTFLGGKFFVGFKELRVTPLQEGQSTLTEELKAEAEKNEKKYAHLTPSIRTFVATRTDDGMDYRTFDVNKEVTNESGSLKTYAFYGHLENLPVPVYDPGENTLLSNTLMVGLWNDHLVKKKGENGPPLKVKSVELEVPYYPVWPPKSHTSIFFESDNKTNEELYATEVLRSFIERAYRRPLAEGELGKYVNFWKDTRWNFDSFEESIKEVLVAVLCSPNFLYMLEPELVTPEVKADEFLLASKMAYFLWNSPPDDKLLELSSQGQLKANIGNEIERMVGHPKIKKMIEAFSYEWLRVDRLENMTANAKLYPDFTRFVKEDMASETYNFIHYVLQENMSIMNFIDSDFAMLNQNLAEFYGIKDVKGTRFRPVAINRDKNRGGLLSQGAFLTGHSDGVQAHPIKRAVWIKEKILGDPPPPPPPNVPELDPETPGFEKLTLKEQLELHRNKASCVDCHLKIDPYGVAFENYDAVGRYITETKGKAIDSKSKLPDGSEVDGIQGIKEYILSLKRDDFTRSVVEHLYAYALGRDVNFADDKEIDRIVEEVKKNDYKFQSVLKHIILSKSFSKHLDYGKIVASKP</sequence>
<feature type="transmembrane region" description="Helical" evidence="4">
    <location>
        <begin position="42"/>
        <end position="62"/>
    </location>
</feature>
<evidence type="ECO:0000259" key="10">
    <source>
        <dbReference type="Pfam" id="PF07637"/>
    </source>
</evidence>
<keyword evidence="4" id="KW-0472">Membrane</keyword>
<keyword evidence="2" id="KW-0479">Metal-binding</keyword>
<evidence type="ECO:0000259" key="7">
    <source>
        <dbReference type="Pfam" id="PF07627"/>
    </source>
</evidence>
<dbReference type="Proteomes" id="UP000323930">
    <property type="component" value="Unassembled WGS sequence"/>
</dbReference>
<evidence type="ECO:0000313" key="14">
    <source>
        <dbReference type="Proteomes" id="UP000323930"/>
    </source>
</evidence>
<dbReference type="GO" id="GO:0009055">
    <property type="term" value="F:electron transfer activity"/>
    <property type="evidence" value="ECO:0007669"/>
    <property type="project" value="InterPro"/>
</dbReference>
<dbReference type="InterPro" id="IPR011478">
    <property type="entry name" value="DUF1585"/>
</dbReference>
<accession>A0A5D0HWZ5</accession>
<evidence type="ECO:0000256" key="1">
    <source>
        <dbReference type="ARBA" id="ARBA00022617"/>
    </source>
</evidence>
<dbReference type="Pfam" id="PF09990">
    <property type="entry name" value="DUF2231"/>
    <property type="match status" value="1"/>
</dbReference>
<gene>
    <name evidence="13" type="ORF">FUA24_15190</name>
</gene>
<evidence type="ECO:0000259" key="5">
    <source>
        <dbReference type="Pfam" id="PF07624"/>
    </source>
</evidence>
<feature type="domain" description="Cytochrome C Planctomycete-type" evidence="9">
    <location>
        <begin position="220"/>
        <end position="267"/>
    </location>
</feature>
<proteinExistence type="predicted"/>
<evidence type="ECO:0000256" key="3">
    <source>
        <dbReference type="ARBA" id="ARBA00023004"/>
    </source>
</evidence>
<dbReference type="GO" id="GO:0020037">
    <property type="term" value="F:heme binding"/>
    <property type="evidence" value="ECO:0007669"/>
    <property type="project" value="InterPro"/>
</dbReference>
<feature type="transmembrane region" description="Helical" evidence="4">
    <location>
        <begin position="74"/>
        <end position="94"/>
    </location>
</feature>
<dbReference type="SUPFAM" id="SSF46626">
    <property type="entry name" value="Cytochrome c"/>
    <property type="match status" value="1"/>
</dbReference>
<protein>
    <submittedName>
        <fullName evidence="13">DUF1592 domain-containing protein</fullName>
    </submittedName>
</protein>
<dbReference type="PANTHER" id="PTHR35889">
    <property type="entry name" value="CYCLOINULO-OLIGOSACCHARIDE FRUCTANOTRANSFERASE-RELATED"/>
    <property type="match status" value="1"/>
</dbReference>
<dbReference type="Pfam" id="PF07626">
    <property type="entry name" value="PSD3"/>
    <property type="match status" value="1"/>
</dbReference>
<evidence type="ECO:0000259" key="12">
    <source>
        <dbReference type="Pfam" id="PF13442"/>
    </source>
</evidence>
<dbReference type="Pfam" id="PF07635">
    <property type="entry name" value="PSCyt1"/>
    <property type="match status" value="1"/>
</dbReference>
<dbReference type="Pfam" id="PF07624">
    <property type="entry name" value="PSD2"/>
    <property type="match status" value="1"/>
</dbReference>
<keyword evidence="14" id="KW-1185">Reference proteome</keyword>
<dbReference type="InterPro" id="IPR019251">
    <property type="entry name" value="DUF2231_TM"/>
</dbReference>